<gene>
    <name evidence="7" type="primary">atsA_84</name>
    <name evidence="7" type="ORF">Poly59_56920</name>
</gene>
<dbReference type="InterPro" id="IPR017850">
    <property type="entry name" value="Alkaline_phosphatase_core_sf"/>
</dbReference>
<dbReference type="GO" id="GO:0046872">
    <property type="term" value="F:metal ion binding"/>
    <property type="evidence" value="ECO:0007669"/>
    <property type="project" value="UniProtKB-KW"/>
</dbReference>
<reference evidence="7 8" key="1">
    <citation type="submission" date="2019-02" db="EMBL/GenBank/DDBJ databases">
        <title>Deep-cultivation of Planctomycetes and their phenomic and genomic characterization uncovers novel biology.</title>
        <authorList>
            <person name="Wiegand S."/>
            <person name="Jogler M."/>
            <person name="Boedeker C."/>
            <person name="Pinto D."/>
            <person name="Vollmers J."/>
            <person name="Rivas-Marin E."/>
            <person name="Kohn T."/>
            <person name="Peeters S.H."/>
            <person name="Heuer A."/>
            <person name="Rast P."/>
            <person name="Oberbeckmann S."/>
            <person name="Bunk B."/>
            <person name="Jeske O."/>
            <person name="Meyerdierks A."/>
            <person name="Storesund J.E."/>
            <person name="Kallscheuer N."/>
            <person name="Luecker S."/>
            <person name="Lage O.M."/>
            <person name="Pohl T."/>
            <person name="Merkel B.J."/>
            <person name="Hornburger P."/>
            <person name="Mueller R.-W."/>
            <person name="Bruemmer F."/>
            <person name="Labrenz M."/>
            <person name="Spormann A.M."/>
            <person name="Op Den Camp H."/>
            <person name="Overmann J."/>
            <person name="Amann R."/>
            <person name="Jetten M.S.M."/>
            <person name="Mascher T."/>
            <person name="Medema M.H."/>
            <person name="Devos D.P."/>
            <person name="Kaster A.-K."/>
            <person name="Ovreas L."/>
            <person name="Rohde M."/>
            <person name="Galperin M.Y."/>
            <person name="Jogler C."/>
        </authorList>
    </citation>
    <scope>NUCLEOTIDE SEQUENCE [LARGE SCALE GENOMIC DNA]</scope>
    <source>
        <strain evidence="7 8">Poly59</strain>
    </source>
</reference>
<keyword evidence="3 7" id="KW-0378">Hydrolase</keyword>
<keyword evidence="4" id="KW-0106">Calcium</keyword>
<evidence type="ECO:0000313" key="7">
    <source>
        <dbReference type="EMBL" id="TWU46719.1"/>
    </source>
</evidence>
<feature type="signal peptide" evidence="5">
    <location>
        <begin position="1"/>
        <end position="22"/>
    </location>
</feature>
<dbReference type="Pfam" id="PF00884">
    <property type="entry name" value="Sulfatase"/>
    <property type="match status" value="1"/>
</dbReference>
<dbReference type="RefSeq" id="WP_146537199.1">
    <property type="nucleotide sequence ID" value="NZ_SJPX01000006.1"/>
</dbReference>
<dbReference type="AlphaFoldDB" id="A0A5C6EHM8"/>
<comment type="similarity">
    <text evidence="1">Belongs to the sulfatase family.</text>
</comment>
<keyword evidence="5" id="KW-0732">Signal</keyword>
<evidence type="ECO:0000259" key="6">
    <source>
        <dbReference type="Pfam" id="PF00884"/>
    </source>
</evidence>
<dbReference type="SUPFAM" id="SSF53649">
    <property type="entry name" value="Alkaline phosphatase-like"/>
    <property type="match status" value="1"/>
</dbReference>
<evidence type="ECO:0000256" key="3">
    <source>
        <dbReference type="ARBA" id="ARBA00022801"/>
    </source>
</evidence>
<evidence type="ECO:0000256" key="1">
    <source>
        <dbReference type="ARBA" id="ARBA00008779"/>
    </source>
</evidence>
<protein>
    <submittedName>
        <fullName evidence="7">Arylsulfatase</fullName>
        <ecNumber evidence="7">3.1.6.1</ecNumber>
    </submittedName>
</protein>
<dbReference type="PROSITE" id="PS00523">
    <property type="entry name" value="SULFATASE_1"/>
    <property type="match status" value="1"/>
</dbReference>
<evidence type="ECO:0000256" key="5">
    <source>
        <dbReference type="SAM" id="SignalP"/>
    </source>
</evidence>
<dbReference type="PROSITE" id="PS00149">
    <property type="entry name" value="SULFATASE_2"/>
    <property type="match status" value="1"/>
</dbReference>
<comment type="caution">
    <text evidence="7">The sequence shown here is derived from an EMBL/GenBank/DDBJ whole genome shotgun (WGS) entry which is preliminary data.</text>
</comment>
<dbReference type="GO" id="GO:0004065">
    <property type="term" value="F:arylsulfatase activity"/>
    <property type="evidence" value="ECO:0007669"/>
    <property type="project" value="UniProtKB-EC"/>
</dbReference>
<dbReference type="Gene3D" id="3.40.720.10">
    <property type="entry name" value="Alkaline Phosphatase, subunit A"/>
    <property type="match status" value="1"/>
</dbReference>
<dbReference type="Gene3D" id="3.30.1120.10">
    <property type="match status" value="1"/>
</dbReference>
<dbReference type="PANTHER" id="PTHR42693:SF53">
    <property type="entry name" value="ENDO-4-O-SULFATASE"/>
    <property type="match status" value="1"/>
</dbReference>
<feature type="chain" id="PRO_5022713343" evidence="5">
    <location>
        <begin position="23"/>
        <end position="520"/>
    </location>
</feature>
<keyword evidence="8" id="KW-1185">Reference proteome</keyword>
<dbReference type="CDD" id="cd16143">
    <property type="entry name" value="ARS_like"/>
    <property type="match status" value="1"/>
</dbReference>
<feature type="domain" description="Sulfatase N-terminal" evidence="6">
    <location>
        <begin position="33"/>
        <end position="389"/>
    </location>
</feature>
<keyword evidence="2" id="KW-0479">Metal-binding</keyword>
<evidence type="ECO:0000256" key="2">
    <source>
        <dbReference type="ARBA" id="ARBA00022723"/>
    </source>
</evidence>
<dbReference type="EC" id="3.1.6.1" evidence="7"/>
<evidence type="ECO:0000313" key="8">
    <source>
        <dbReference type="Proteomes" id="UP000317977"/>
    </source>
</evidence>
<dbReference type="EMBL" id="SJPX01000006">
    <property type="protein sequence ID" value="TWU46719.1"/>
    <property type="molecule type" value="Genomic_DNA"/>
</dbReference>
<organism evidence="7 8">
    <name type="scientific">Rubripirellula reticaptiva</name>
    <dbReference type="NCBI Taxonomy" id="2528013"/>
    <lineage>
        <taxon>Bacteria</taxon>
        <taxon>Pseudomonadati</taxon>
        <taxon>Planctomycetota</taxon>
        <taxon>Planctomycetia</taxon>
        <taxon>Pirellulales</taxon>
        <taxon>Pirellulaceae</taxon>
        <taxon>Rubripirellula</taxon>
    </lineage>
</organism>
<dbReference type="InterPro" id="IPR050738">
    <property type="entry name" value="Sulfatase"/>
</dbReference>
<accession>A0A5C6EHM8</accession>
<evidence type="ECO:0000256" key="4">
    <source>
        <dbReference type="ARBA" id="ARBA00022837"/>
    </source>
</evidence>
<dbReference type="InterPro" id="IPR000917">
    <property type="entry name" value="Sulfatase_N"/>
</dbReference>
<proteinExistence type="inferred from homology"/>
<dbReference type="OrthoDB" id="9783154at2"/>
<name>A0A5C6EHM8_9BACT</name>
<dbReference type="InterPro" id="IPR024607">
    <property type="entry name" value="Sulfatase_CS"/>
</dbReference>
<dbReference type="PANTHER" id="PTHR42693">
    <property type="entry name" value="ARYLSULFATASE FAMILY MEMBER"/>
    <property type="match status" value="1"/>
</dbReference>
<dbReference type="Proteomes" id="UP000317977">
    <property type="component" value="Unassembled WGS sequence"/>
</dbReference>
<sequence precursor="true">MRYLKTMFLFALLAATSLSTDAAEPGKGAAAKPNIIVIYTDDQGYGDVSVQNSDAKFETPNMDRLAREGVTFTRGHSSDSVCTPSRYGLLTGRYAWRTKLKSGVMGSEGDCLIADGRMTIASLLKQNGYHTGMVGKWHLGMDFPGTKEQRDWAVPIVDMPLDKGFDYYFGVPASLNYGVLAWFEGRNAKVPPTMYTAKKKNRRSSDYRIMPPYDPAKGMEVAEDFIDNECLTRFTNKAIDWIGDKAEDAKNGKPFFLYLPYTSPHFPICPLPKYHGKGAAGAYGEFVIETDDHIGRVLRALEDEGLDENTLIVFTSDNGPESVWAARIKEFDHDSRGGLREGKRSVYEGGHRVPFLIRWPAGIANPGRTWDKPVGQVDLLATFAELLGVEVGSDAAEDSQSFASVLTDPKADYNRMPLITHGNGAGKRKDRYAITDGDWKLVMPEGQDGAELYHLVSDRSESTNVADGNPEMVERMTAAINRIIASGHTKPAAEAANDTPYWPSLGWMTQQQYQSIADRN</sequence>